<proteinExistence type="inferred from homology"/>
<comment type="cofactor">
    <cofactor evidence="1">
        <name>Fe cation</name>
        <dbReference type="ChEBI" id="CHEBI:24875"/>
    </cofactor>
</comment>
<evidence type="ECO:0000256" key="3">
    <source>
        <dbReference type="ARBA" id="ARBA00023002"/>
    </source>
</evidence>
<reference evidence="7" key="2">
    <citation type="submission" date="2021-04" db="EMBL/GenBank/DDBJ databases">
        <authorList>
            <person name="Gilroy R."/>
        </authorList>
    </citation>
    <scope>NUCLEOTIDE SEQUENCE</scope>
    <source>
        <strain evidence="7">687</strain>
    </source>
</reference>
<comment type="caution">
    <text evidence="7">The sequence shown here is derived from an EMBL/GenBank/DDBJ whole genome shotgun (WGS) entry which is preliminary data.</text>
</comment>
<evidence type="ECO:0000256" key="2">
    <source>
        <dbReference type="ARBA" id="ARBA00007358"/>
    </source>
</evidence>
<dbReference type="Pfam" id="PF25137">
    <property type="entry name" value="ADH_Fe_C"/>
    <property type="match status" value="1"/>
</dbReference>
<evidence type="ECO:0000256" key="1">
    <source>
        <dbReference type="ARBA" id="ARBA00001962"/>
    </source>
</evidence>
<organism evidence="7 8">
    <name type="scientific">Candidatus Anaerobiospirillum merdipullorum</name>
    <dbReference type="NCBI Taxonomy" id="2838450"/>
    <lineage>
        <taxon>Bacteria</taxon>
        <taxon>Pseudomonadati</taxon>
        <taxon>Pseudomonadota</taxon>
        <taxon>Gammaproteobacteria</taxon>
        <taxon>Aeromonadales</taxon>
        <taxon>Succinivibrionaceae</taxon>
        <taxon>Anaerobiospirillum</taxon>
    </lineage>
</organism>
<dbReference type="PANTHER" id="PTHR11496">
    <property type="entry name" value="ALCOHOL DEHYDROGENASE"/>
    <property type="match status" value="1"/>
</dbReference>
<keyword evidence="3" id="KW-0560">Oxidoreductase</keyword>
<dbReference type="Proteomes" id="UP000824150">
    <property type="component" value="Unassembled WGS sequence"/>
</dbReference>
<evidence type="ECO:0000313" key="7">
    <source>
        <dbReference type="EMBL" id="MBU3827553.1"/>
    </source>
</evidence>
<gene>
    <name evidence="7" type="ORF">IAA31_08735</name>
</gene>
<dbReference type="Pfam" id="PF00465">
    <property type="entry name" value="Fe-ADH"/>
    <property type="match status" value="1"/>
</dbReference>
<name>A0A9E2NSU2_9GAMM</name>
<dbReference type="SUPFAM" id="SSF56796">
    <property type="entry name" value="Dehydroquinate synthase-like"/>
    <property type="match status" value="1"/>
</dbReference>
<feature type="domain" description="Alcohol dehydrogenase iron-type/glycerol dehydrogenase GldA" evidence="5">
    <location>
        <begin position="9"/>
        <end position="174"/>
    </location>
</feature>
<evidence type="ECO:0000259" key="5">
    <source>
        <dbReference type="Pfam" id="PF00465"/>
    </source>
</evidence>
<dbReference type="EMBL" id="JAHLFG010000096">
    <property type="protein sequence ID" value="MBU3827553.1"/>
    <property type="molecule type" value="Genomic_DNA"/>
</dbReference>
<evidence type="ECO:0000259" key="6">
    <source>
        <dbReference type="Pfam" id="PF25137"/>
    </source>
</evidence>
<dbReference type="InterPro" id="IPR039697">
    <property type="entry name" value="Alcohol_dehydrogenase_Fe"/>
</dbReference>
<dbReference type="InterPro" id="IPR018211">
    <property type="entry name" value="ADH_Fe_CS"/>
</dbReference>
<evidence type="ECO:0000313" key="8">
    <source>
        <dbReference type="Proteomes" id="UP000824150"/>
    </source>
</evidence>
<dbReference type="Gene3D" id="3.40.50.1970">
    <property type="match status" value="1"/>
</dbReference>
<keyword evidence="4" id="KW-0520">NAD</keyword>
<dbReference type="GO" id="GO:0046872">
    <property type="term" value="F:metal ion binding"/>
    <property type="evidence" value="ECO:0007669"/>
    <property type="project" value="InterPro"/>
</dbReference>
<dbReference type="PANTHER" id="PTHR11496:SF102">
    <property type="entry name" value="ALCOHOL DEHYDROGENASE 4"/>
    <property type="match status" value="1"/>
</dbReference>
<dbReference type="AlphaFoldDB" id="A0A9E2NSU2"/>
<dbReference type="PROSITE" id="PS00913">
    <property type="entry name" value="ADH_IRON_1"/>
    <property type="match status" value="1"/>
</dbReference>
<protein>
    <submittedName>
        <fullName evidence="7">Iron-containing alcohol dehydrogenase</fullName>
    </submittedName>
</protein>
<accession>A0A9E2NSU2</accession>
<dbReference type="FunFam" id="3.40.50.1970:FF:000003">
    <property type="entry name" value="Alcohol dehydrogenase, iron-containing"/>
    <property type="match status" value="1"/>
</dbReference>
<dbReference type="FunFam" id="1.20.1090.10:FF:000001">
    <property type="entry name" value="Aldehyde-alcohol dehydrogenase"/>
    <property type="match status" value="1"/>
</dbReference>
<dbReference type="InterPro" id="IPR056798">
    <property type="entry name" value="ADH_Fe_C"/>
</dbReference>
<reference evidence="7" key="1">
    <citation type="journal article" date="2021" name="PeerJ">
        <title>Extensive microbial diversity within the chicken gut microbiome revealed by metagenomics and culture.</title>
        <authorList>
            <person name="Gilroy R."/>
            <person name="Ravi A."/>
            <person name="Getino M."/>
            <person name="Pursley I."/>
            <person name="Horton D.L."/>
            <person name="Alikhan N.F."/>
            <person name="Baker D."/>
            <person name="Gharbi K."/>
            <person name="Hall N."/>
            <person name="Watson M."/>
            <person name="Adriaenssens E.M."/>
            <person name="Foster-Nyarko E."/>
            <person name="Jarju S."/>
            <person name="Secka A."/>
            <person name="Antonio M."/>
            <person name="Oren A."/>
            <person name="Chaudhuri R.R."/>
            <person name="La Ragione R."/>
            <person name="Hildebrand F."/>
            <person name="Pallen M.J."/>
        </authorList>
    </citation>
    <scope>NUCLEOTIDE SEQUENCE</scope>
    <source>
        <strain evidence="7">687</strain>
    </source>
</reference>
<dbReference type="CDD" id="cd08551">
    <property type="entry name" value="Fe-ADH"/>
    <property type="match status" value="1"/>
</dbReference>
<sequence>MAAIGLIRRIVEGCGSLDNIAAEVQAFGAQHVLMVTDKGVYNLGLTKGAETALQTAGIELCIESDVPPEPTQAQVQAIFDKAAGFKADLVLAIGGGSAMDTAKLIALMLQNDLTVQDLLDGKRPQSRKVPLIMVPTTAGTGSEATPNAIVLVPEQNLKIGIVSDLMVCDTAILDAKLTQGLPPAITANTGIDALCHLMECYISKKHNPLSDAFCLRGISLIARSLRRAYTDGNDLVARADMLLASCFGGIAIAGSSTVGIHALSYPLGGRYHIPHGLSNAILMPYIMEENAPCCIERYGDIAQAMGLATSGKSPEEVAQMLVSELYAFNRDLHIHCDLKAKGITLEVVDELVTAAAKVTRLLNNNPKDLSHEDMKRIYCRLIADNA</sequence>
<dbReference type="InterPro" id="IPR001670">
    <property type="entry name" value="ADH_Fe/GldA"/>
</dbReference>
<dbReference type="Gene3D" id="1.20.1090.10">
    <property type="entry name" value="Dehydroquinate synthase-like - alpha domain"/>
    <property type="match status" value="1"/>
</dbReference>
<dbReference type="GO" id="GO:0004022">
    <property type="term" value="F:alcohol dehydrogenase (NAD+) activity"/>
    <property type="evidence" value="ECO:0007669"/>
    <property type="project" value="TreeGrafter"/>
</dbReference>
<feature type="domain" description="Fe-containing alcohol dehydrogenase-like C-terminal" evidence="6">
    <location>
        <begin position="186"/>
        <end position="379"/>
    </location>
</feature>
<comment type="similarity">
    <text evidence="2">Belongs to the iron-containing alcohol dehydrogenase family.</text>
</comment>
<evidence type="ECO:0000256" key="4">
    <source>
        <dbReference type="ARBA" id="ARBA00023027"/>
    </source>
</evidence>